<protein>
    <submittedName>
        <fullName evidence="1">Uncharacterized protein</fullName>
    </submittedName>
</protein>
<proteinExistence type="predicted"/>
<dbReference type="Proteomes" id="UP000325307">
    <property type="component" value="Unassembled WGS sequence"/>
</dbReference>
<keyword evidence="2" id="KW-1185">Reference proteome</keyword>
<dbReference type="EMBL" id="BKDJ01000012">
    <property type="protein sequence ID" value="GER23758.1"/>
    <property type="molecule type" value="Genomic_DNA"/>
</dbReference>
<dbReference type="AlphaFoldDB" id="A0A5A7NUX5"/>
<name>A0A5A7NUX5_9MICC</name>
<accession>A0A5A7NUX5</accession>
<sequence>MGSHAPGGRASRALAVPEEDAAIFGTADFGIMGGVFKVVPQLSEALGTRSN</sequence>
<evidence type="ECO:0000313" key="1">
    <source>
        <dbReference type="EMBL" id="GER23758.1"/>
    </source>
</evidence>
<comment type="caution">
    <text evidence="1">The sequence shown here is derived from an EMBL/GenBank/DDBJ whole genome shotgun (WGS) entry which is preliminary data.</text>
</comment>
<gene>
    <name evidence="1" type="ORF">NCCP1664_22530</name>
</gene>
<reference evidence="1 2" key="1">
    <citation type="submission" date="2019-09" db="EMBL/GenBank/DDBJ databases">
        <title>Arthrobacter zafarii sp. nov., a moderately thermotolerant and halotolerant actinobacterium isolated from Cholistan desert soil of Pakistan.</title>
        <authorList>
            <person name="Amin A."/>
            <person name="Ahmed I."/>
            <person name="Khalid N."/>
            <person name="Schumann P."/>
            <person name="Busse H.J."/>
            <person name="Khan I.U."/>
            <person name="Li S."/>
            <person name="Li W.J."/>
        </authorList>
    </citation>
    <scope>NUCLEOTIDE SEQUENCE [LARGE SCALE GENOMIC DNA]</scope>
    <source>
        <strain evidence="1 2">NCCP-1664</strain>
    </source>
</reference>
<organism evidence="1 2">
    <name type="scientific">Zafaria cholistanensis</name>
    <dbReference type="NCBI Taxonomy" id="1682741"/>
    <lineage>
        <taxon>Bacteria</taxon>
        <taxon>Bacillati</taxon>
        <taxon>Actinomycetota</taxon>
        <taxon>Actinomycetes</taxon>
        <taxon>Micrococcales</taxon>
        <taxon>Micrococcaceae</taxon>
        <taxon>Zafaria</taxon>
    </lineage>
</organism>
<evidence type="ECO:0000313" key="2">
    <source>
        <dbReference type="Proteomes" id="UP000325307"/>
    </source>
</evidence>